<dbReference type="InterPro" id="IPR001638">
    <property type="entry name" value="Solute-binding_3/MltF_N"/>
</dbReference>
<dbReference type="Pfam" id="PF00497">
    <property type="entry name" value="SBP_bac_3"/>
    <property type="match status" value="1"/>
</dbReference>
<evidence type="ECO:0000313" key="3">
    <source>
        <dbReference type="EMBL" id="TDR72517.1"/>
    </source>
</evidence>
<feature type="domain" description="Solute-binding protein family 3/N-terminal" evidence="2">
    <location>
        <begin position="27"/>
        <end position="246"/>
    </location>
</feature>
<gene>
    <name evidence="3" type="ORF">DFP86_11682</name>
</gene>
<dbReference type="EMBL" id="SNZP01000016">
    <property type="protein sequence ID" value="TDR72517.1"/>
    <property type="molecule type" value="Genomic_DNA"/>
</dbReference>
<dbReference type="Proteomes" id="UP000295611">
    <property type="component" value="Unassembled WGS sequence"/>
</dbReference>
<organism evidence="3 4">
    <name type="scientific">Paludibacterium purpuratum</name>
    <dbReference type="NCBI Taxonomy" id="1144873"/>
    <lineage>
        <taxon>Bacteria</taxon>
        <taxon>Pseudomonadati</taxon>
        <taxon>Pseudomonadota</taxon>
        <taxon>Betaproteobacteria</taxon>
        <taxon>Neisseriales</taxon>
        <taxon>Chromobacteriaceae</taxon>
        <taxon>Paludibacterium</taxon>
    </lineage>
</organism>
<dbReference type="SUPFAM" id="SSF53850">
    <property type="entry name" value="Periplasmic binding protein-like II"/>
    <property type="match status" value="1"/>
</dbReference>
<dbReference type="Gene3D" id="3.40.190.10">
    <property type="entry name" value="Periplasmic binding protein-like II"/>
    <property type="match status" value="2"/>
</dbReference>
<dbReference type="PANTHER" id="PTHR35936">
    <property type="entry name" value="MEMBRANE-BOUND LYTIC MUREIN TRANSGLYCOSYLASE F"/>
    <property type="match status" value="1"/>
</dbReference>
<dbReference type="AlphaFoldDB" id="A0A4V3DUE9"/>
<comment type="caution">
    <text evidence="3">The sequence shown here is derived from an EMBL/GenBank/DDBJ whole genome shotgun (WGS) entry which is preliminary data.</text>
</comment>
<proteinExistence type="predicted"/>
<dbReference type="PANTHER" id="PTHR35936:SF6">
    <property type="entry name" value="AMINO ACID ABC TRANSPORTER SUBSTRATE-BINDING PAAT FAMILY PROTEIN"/>
    <property type="match status" value="1"/>
</dbReference>
<sequence>MNKLHITGGLCLSLLPLLVLGQPTSLRIGVADSEGPPIAVIEQNTLKSGMSKDIGEALGQALARKVDFVIISRKRVESSLENGKVDIVCIANPVWYGDAGQLGWTREMFPLVERVAVLAGKPPVHSLGDLVGKRIGTIRGYSYPSLESMWANGKASRDTEDRLELVMKALLINVADAAIVSEQEYGVWAKANSETARQIRLSAFQFSSTPTMCAVSPQSHFSVDTLNRAIGRLQQQGKFKAILRSYQWQSE</sequence>
<evidence type="ECO:0000256" key="1">
    <source>
        <dbReference type="ARBA" id="ARBA00022729"/>
    </source>
</evidence>
<evidence type="ECO:0000313" key="4">
    <source>
        <dbReference type="Proteomes" id="UP000295611"/>
    </source>
</evidence>
<accession>A0A4V3DUE9</accession>
<dbReference type="RefSeq" id="WP_166642318.1">
    <property type="nucleotide sequence ID" value="NZ_SNZP01000016.1"/>
</dbReference>
<keyword evidence="4" id="KW-1185">Reference proteome</keyword>
<evidence type="ECO:0000259" key="2">
    <source>
        <dbReference type="Pfam" id="PF00497"/>
    </source>
</evidence>
<name>A0A4V3DUE9_9NEIS</name>
<keyword evidence="1" id="KW-0732">Signal</keyword>
<reference evidence="3 4" key="1">
    <citation type="submission" date="2019-03" db="EMBL/GenBank/DDBJ databases">
        <title>Genomic Encyclopedia of Type Strains, Phase III (KMG-III): the genomes of soil and plant-associated and newly described type strains.</title>
        <authorList>
            <person name="Whitman W."/>
        </authorList>
    </citation>
    <scope>NUCLEOTIDE SEQUENCE [LARGE SCALE GENOMIC DNA]</scope>
    <source>
        <strain evidence="3 4">CECT 8976</strain>
    </source>
</reference>
<protein>
    <submittedName>
        <fullName evidence="3">Amino acid ABC transporter substrate-binding protein (PAAT family)</fullName>
    </submittedName>
</protein>